<feature type="signal peptide" evidence="1">
    <location>
        <begin position="1"/>
        <end position="21"/>
    </location>
</feature>
<dbReference type="Proteomes" id="UP000030647">
    <property type="component" value="Unassembled WGS sequence"/>
</dbReference>
<keyword evidence="1" id="KW-0732">Signal</keyword>
<evidence type="ECO:0000313" key="3">
    <source>
        <dbReference type="Proteomes" id="UP000030647"/>
    </source>
</evidence>
<proteinExistence type="predicted"/>
<evidence type="ECO:0000313" key="2">
    <source>
        <dbReference type="EMBL" id="ERL65424.1"/>
    </source>
</evidence>
<dbReference type="STRING" id="1231336.L248_2823"/>
<reference evidence="3" key="1">
    <citation type="journal article" date="2013" name="Genome Announc.">
        <title>Whole-Genome Sequencing of Lactobacillus shenzhenensis Strain LY-73T.</title>
        <authorList>
            <person name="Lin Z."/>
            <person name="Liu Z."/>
            <person name="Yang R."/>
            <person name="Zou Y."/>
            <person name="Wan D."/>
            <person name="Chen J."/>
            <person name="Guo M."/>
            <person name="Zhao J."/>
            <person name="Fang C."/>
            <person name="Yang R."/>
            <person name="Liu F."/>
        </authorList>
    </citation>
    <scope>NUCLEOTIDE SEQUENCE [LARGE SCALE GENOMIC DNA]</scope>
    <source>
        <strain evidence="3">LY-73</strain>
    </source>
</reference>
<dbReference type="EMBL" id="KI271587">
    <property type="protein sequence ID" value="ERL65424.1"/>
    <property type="molecule type" value="Genomic_DNA"/>
</dbReference>
<gene>
    <name evidence="2" type="ORF">L248_2823</name>
</gene>
<protein>
    <recommendedName>
        <fullName evidence="4">Secreted protein</fullName>
    </recommendedName>
</protein>
<accession>U4TMJ6</accession>
<name>U4TMJ6_9LACO</name>
<feature type="chain" id="PRO_5038784275" description="Secreted protein" evidence="1">
    <location>
        <begin position="22"/>
        <end position="68"/>
    </location>
</feature>
<organism evidence="2 3">
    <name type="scientific">Schleiferilactobacillus shenzhenensis LY-73</name>
    <dbReference type="NCBI Taxonomy" id="1231336"/>
    <lineage>
        <taxon>Bacteria</taxon>
        <taxon>Bacillati</taxon>
        <taxon>Bacillota</taxon>
        <taxon>Bacilli</taxon>
        <taxon>Lactobacillales</taxon>
        <taxon>Lactobacillaceae</taxon>
        <taxon>Schleiferilactobacillus</taxon>
    </lineage>
</organism>
<evidence type="ECO:0008006" key="4">
    <source>
        <dbReference type="Google" id="ProtNLM"/>
    </source>
</evidence>
<keyword evidence="3" id="KW-1185">Reference proteome</keyword>
<dbReference type="AlphaFoldDB" id="U4TMJ6"/>
<sequence length="68" mass="8011">MITQRCPFFKAALFWCLNALMALRRVRGKATMELYNNCHVSLGAGMEKQKESWQCQFAQKWDNSSSYW</sequence>
<evidence type="ECO:0000256" key="1">
    <source>
        <dbReference type="SAM" id="SignalP"/>
    </source>
</evidence>
<dbReference type="HOGENOM" id="CLU_2788750_0_0_9"/>